<gene>
    <name evidence="2" type="ORF">VM95_11435</name>
</gene>
<dbReference type="AlphaFoldDB" id="A0A0F2TFI7"/>
<reference evidence="2 3" key="1">
    <citation type="submission" date="2015-02" db="EMBL/GenBank/DDBJ databases">
        <authorList>
            <person name="Ju K.-S."/>
            <person name="Doroghazi J.R."/>
            <person name="Metcalf W."/>
        </authorList>
    </citation>
    <scope>NUCLEOTIDE SEQUENCE [LARGE SCALE GENOMIC DNA]</scope>
    <source>
        <strain evidence="2 3">ATCC 31215</strain>
    </source>
</reference>
<dbReference type="EMBL" id="JZKH01000018">
    <property type="protein sequence ID" value="KJS61963.1"/>
    <property type="molecule type" value="Genomic_DNA"/>
</dbReference>
<comment type="caution">
    <text evidence="2">The sequence shown here is derived from an EMBL/GenBank/DDBJ whole genome shotgun (WGS) entry which is preliminary data.</text>
</comment>
<dbReference type="InterPro" id="IPR007278">
    <property type="entry name" value="DUF397"/>
</dbReference>
<dbReference type="Proteomes" id="UP000033699">
    <property type="component" value="Unassembled WGS sequence"/>
</dbReference>
<keyword evidence="3" id="KW-1185">Reference proteome</keyword>
<dbReference type="RefSeq" id="WP_045695003.1">
    <property type="nucleotide sequence ID" value="NZ_JZKH01000018.1"/>
</dbReference>
<accession>A0A0F2TFI7</accession>
<proteinExistence type="predicted"/>
<organism evidence="2 3">
    <name type="scientific">Streptomyces rubellomurinus (strain ATCC 31215)</name>
    <dbReference type="NCBI Taxonomy" id="359131"/>
    <lineage>
        <taxon>Bacteria</taxon>
        <taxon>Bacillati</taxon>
        <taxon>Actinomycetota</taxon>
        <taxon>Actinomycetes</taxon>
        <taxon>Kitasatosporales</taxon>
        <taxon>Streptomycetaceae</taxon>
        <taxon>Streptomyces</taxon>
    </lineage>
</organism>
<feature type="domain" description="DUF397" evidence="1">
    <location>
        <begin position="15"/>
        <end position="68"/>
    </location>
</feature>
<sequence>MTEKNDPYAHDPADATWVKSPFSAESNGSCVVIARFDNGDVWVGDDKNPDRPHLAFDQAEWTAFVQAIETRDPRFTA</sequence>
<evidence type="ECO:0000313" key="3">
    <source>
        <dbReference type="Proteomes" id="UP000033699"/>
    </source>
</evidence>
<evidence type="ECO:0000313" key="2">
    <source>
        <dbReference type="EMBL" id="KJS61963.1"/>
    </source>
</evidence>
<dbReference type="OrthoDB" id="3630359at2"/>
<dbReference type="Pfam" id="PF04149">
    <property type="entry name" value="DUF397"/>
    <property type="match status" value="1"/>
</dbReference>
<protein>
    <recommendedName>
        <fullName evidence="1">DUF397 domain-containing protein</fullName>
    </recommendedName>
</protein>
<dbReference type="PATRIC" id="fig|359131.3.peg.2168"/>
<evidence type="ECO:0000259" key="1">
    <source>
        <dbReference type="Pfam" id="PF04149"/>
    </source>
</evidence>
<name>A0A0F2TFI7_STRR3</name>